<dbReference type="SUPFAM" id="SSF53706">
    <property type="entry name" value="Formate dehydrogenase/DMSO reductase, domains 1-3"/>
    <property type="match status" value="1"/>
</dbReference>
<dbReference type="InterPro" id="IPR006656">
    <property type="entry name" value="Mopterin_OxRdtase"/>
</dbReference>
<dbReference type="Gene3D" id="3.40.50.740">
    <property type="match status" value="1"/>
</dbReference>
<reference evidence="11 12" key="1">
    <citation type="submission" date="2019-07" db="EMBL/GenBank/DDBJ databases">
        <title>Insights of Desulfuromonas acetexigens electromicrobiology.</title>
        <authorList>
            <person name="Katuri K."/>
            <person name="Sapireddy V."/>
            <person name="Shaw D.R."/>
            <person name="Saikaly P."/>
        </authorList>
    </citation>
    <scope>NUCLEOTIDE SEQUENCE [LARGE SCALE GENOMIC DNA]</scope>
    <source>
        <strain evidence="11 12">2873</strain>
    </source>
</reference>
<dbReference type="Gene3D" id="2.40.40.20">
    <property type="match status" value="1"/>
</dbReference>
<dbReference type="PROSITE" id="PS00490">
    <property type="entry name" value="MOLYBDOPTERIN_PROK_2"/>
    <property type="match status" value="1"/>
</dbReference>
<dbReference type="Pfam" id="PF01568">
    <property type="entry name" value="Molydop_binding"/>
    <property type="match status" value="1"/>
</dbReference>
<dbReference type="GO" id="GO:0043546">
    <property type="term" value="F:molybdopterin cofactor binding"/>
    <property type="evidence" value="ECO:0007669"/>
    <property type="project" value="InterPro"/>
</dbReference>
<evidence type="ECO:0000256" key="7">
    <source>
        <dbReference type="ARBA" id="ARBA00023002"/>
    </source>
</evidence>
<name>A0A550JIW3_9BACT</name>
<evidence type="ECO:0000313" key="11">
    <source>
        <dbReference type="EMBL" id="TRO83145.1"/>
    </source>
</evidence>
<protein>
    <submittedName>
        <fullName evidence="11">Molybdopterin-dependent oxidoreductase</fullName>
    </submittedName>
</protein>
<dbReference type="InterPro" id="IPR006963">
    <property type="entry name" value="Mopterin_OxRdtase_4Fe-4S_dom"/>
</dbReference>
<evidence type="ECO:0000259" key="10">
    <source>
        <dbReference type="PROSITE" id="PS51669"/>
    </source>
</evidence>
<dbReference type="SUPFAM" id="SSF50692">
    <property type="entry name" value="ADC-like"/>
    <property type="match status" value="1"/>
</dbReference>
<evidence type="ECO:0000313" key="12">
    <source>
        <dbReference type="Proteomes" id="UP000317155"/>
    </source>
</evidence>
<dbReference type="RefSeq" id="WP_092055692.1">
    <property type="nucleotide sequence ID" value="NZ_FOJJ01000012.1"/>
</dbReference>
<organism evidence="11 12">
    <name type="scientific">Trichloromonas acetexigens</name>
    <dbReference type="NCBI Taxonomy" id="38815"/>
    <lineage>
        <taxon>Bacteria</taxon>
        <taxon>Pseudomonadati</taxon>
        <taxon>Thermodesulfobacteriota</taxon>
        <taxon>Desulfuromonadia</taxon>
        <taxon>Desulfuromonadales</taxon>
        <taxon>Trichloromonadaceae</taxon>
        <taxon>Trichloromonas</taxon>
    </lineage>
</organism>
<dbReference type="InterPro" id="IPR006657">
    <property type="entry name" value="MoPterin_dinucl-bd_dom"/>
</dbReference>
<dbReference type="Proteomes" id="UP000317155">
    <property type="component" value="Unassembled WGS sequence"/>
</dbReference>
<evidence type="ECO:0000256" key="6">
    <source>
        <dbReference type="ARBA" id="ARBA00022729"/>
    </source>
</evidence>
<evidence type="ECO:0000256" key="2">
    <source>
        <dbReference type="ARBA" id="ARBA00010312"/>
    </source>
</evidence>
<keyword evidence="9" id="KW-0411">Iron-sulfur</keyword>
<dbReference type="AlphaFoldDB" id="A0A550JIW3"/>
<keyword evidence="7" id="KW-0560">Oxidoreductase</keyword>
<evidence type="ECO:0000256" key="3">
    <source>
        <dbReference type="ARBA" id="ARBA00022485"/>
    </source>
</evidence>
<dbReference type="InterPro" id="IPR050612">
    <property type="entry name" value="Prok_Mopterin_Oxidored"/>
</dbReference>
<evidence type="ECO:0000256" key="4">
    <source>
        <dbReference type="ARBA" id="ARBA00022505"/>
    </source>
</evidence>
<evidence type="ECO:0000256" key="5">
    <source>
        <dbReference type="ARBA" id="ARBA00022723"/>
    </source>
</evidence>
<dbReference type="OrthoDB" id="9757870at2"/>
<comment type="caution">
    <text evidence="11">The sequence shown here is derived from an EMBL/GenBank/DDBJ whole genome shotgun (WGS) entry which is preliminary data.</text>
</comment>
<dbReference type="PROSITE" id="PS51318">
    <property type="entry name" value="TAT"/>
    <property type="match status" value="1"/>
</dbReference>
<dbReference type="CDD" id="cd02778">
    <property type="entry name" value="MopB_CT_Thiosulfate-R-like"/>
    <property type="match status" value="1"/>
</dbReference>
<dbReference type="EMBL" id="VJVV01000002">
    <property type="protein sequence ID" value="TRO83145.1"/>
    <property type="molecule type" value="Genomic_DNA"/>
</dbReference>
<dbReference type="SMART" id="SM00926">
    <property type="entry name" value="Molybdop_Fe4S4"/>
    <property type="match status" value="1"/>
</dbReference>
<dbReference type="Gene3D" id="2.20.25.90">
    <property type="entry name" value="ADC-like domains"/>
    <property type="match status" value="1"/>
</dbReference>
<dbReference type="InterPro" id="IPR006655">
    <property type="entry name" value="Mopterin_OxRdtase_prok_CS"/>
</dbReference>
<keyword evidence="8" id="KW-0408">Iron</keyword>
<sequence>MARLLEKKVSRRHFMGLSSCALATIAIGSQVKVLKALAKDGRIDAPTGLGSKDVYSSCGMCVNKCGFIARVKDGVIQKLDPNPEFFIRSRAMLCARGNAGVKVVYDPDRLKYPLIRVEGSKRGEGKFRRATWEEALDLVAKNMNEIKDKYSRASVMFASTEGTFSEHFFTQLAECYGSPNTLRHPTLCLSSNIQGFGATFGTNPTPDVLNADFIIMSGANRSEALMTPDSIDLLRGDGGKRKLVYLDPRFTKTSAKADEWFPIKPGTDMAFILAMIHVIVTENLQDQAFIDEFTVGFEQLVPHIAPYTPEWAAAECEIPAADIRRIAREFAAAAPKAVYYQGRRSSFMANDTQMRRAMAILNTIIGNWDTKGGLIPNASIALTKHDYLAPWYDEDIPGRLDDGAVTYLSEKDGAWPAFRDRALAADPYPIKGMMVYKQNPLASVPNRAKTLKLMEQMDFICTIDITMSDTAWHSDVVLPEATYLERQDPLEGLGGIVPVVAFRQPCIPPMFESKESLWIIQEIAKRLSEEIAAEFDFTMEEHLHHQVKHNPQILEDLKTKGIYYESTEPNYGRTRGTALKTKSGKIEIFSQKYADNGHDPLPVYTRPTAVPSNRYRLLVGRHAYFTHGTTANNPYLHDIMPENTLWLNPVEAQKLGLKNGQMVKVRSAVGEERLKLEVTQKIRPDSVYMAHGFGVLSKAQTNIYGKGGSDAALIEEKYCPISGNVAMHETFVEILPA</sequence>
<dbReference type="CDD" id="cd02755">
    <property type="entry name" value="MopB_Thiosulfate-R-like"/>
    <property type="match status" value="1"/>
</dbReference>
<dbReference type="PANTHER" id="PTHR43742">
    <property type="entry name" value="TRIMETHYLAMINE-N-OXIDE REDUCTASE"/>
    <property type="match status" value="1"/>
</dbReference>
<comment type="cofactor">
    <cofactor evidence="1">
        <name>Mo-bis(molybdopterin guanine dinucleotide)</name>
        <dbReference type="ChEBI" id="CHEBI:60539"/>
    </cofactor>
</comment>
<feature type="domain" description="4Fe-4S Mo/W bis-MGD-type" evidence="10">
    <location>
        <begin position="51"/>
        <end position="108"/>
    </location>
</feature>
<comment type="similarity">
    <text evidence="2">Belongs to the prokaryotic molybdopterin-containing oxidoreductase family.</text>
</comment>
<dbReference type="GO" id="GO:0016491">
    <property type="term" value="F:oxidoreductase activity"/>
    <property type="evidence" value="ECO:0007669"/>
    <property type="project" value="UniProtKB-KW"/>
</dbReference>
<keyword evidence="3" id="KW-0004">4Fe-4S</keyword>
<dbReference type="InterPro" id="IPR006311">
    <property type="entry name" value="TAT_signal"/>
</dbReference>
<dbReference type="InterPro" id="IPR009010">
    <property type="entry name" value="Asp_de-COase-like_dom_sf"/>
</dbReference>
<keyword evidence="6" id="KW-0732">Signal</keyword>
<dbReference type="GO" id="GO:0046872">
    <property type="term" value="F:metal ion binding"/>
    <property type="evidence" value="ECO:0007669"/>
    <property type="project" value="UniProtKB-KW"/>
</dbReference>
<dbReference type="Gene3D" id="3.40.228.10">
    <property type="entry name" value="Dimethylsulfoxide Reductase, domain 2"/>
    <property type="match status" value="1"/>
</dbReference>
<keyword evidence="5" id="KW-0479">Metal-binding</keyword>
<dbReference type="PROSITE" id="PS51669">
    <property type="entry name" value="4FE4S_MOW_BIS_MGD"/>
    <property type="match status" value="1"/>
</dbReference>
<keyword evidence="4" id="KW-0500">Molybdenum</keyword>
<proteinExistence type="inferred from homology"/>
<dbReference type="PANTHER" id="PTHR43742:SF9">
    <property type="entry name" value="TETRATHIONATE REDUCTASE SUBUNIT A"/>
    <property type="match status" value="1"/>
</dbReference>
<evidence type="ECO:0000256" key="8">
    <source>
        <dbReference type="ARBA" id="ARBA00023004"/>
    </source>
</evidence>
<dbReference type="Pfam" id="PF04879">
    <property type="entry name" value="Molybdop_Fe4S4"/>
    <property type="match status" value="1"/>
</dbReference>
<keyword evidence="12" id="KW-1185">Reference proteome</keyword>
<dbReference type="Gene3D" id="3.30.2070.10">
    <property type="entry name" value="Formate dehydrogenase/DMSO reductase"/>
    <property type="match status" value="1"/>
</dbReference>
<gene>
    <name evidence="11" type="ORF">FL622_03415</name>
</gene>
<dbReference type="Pfam" id="PF00384">
    <property type="entry name" value="Molybdopterin"/>
    <property type="match status" value="1"/>
</dbReference>
<accession>A0A550JIW3</accession>
<evidence type="ECO:0000256" key="1">
    <source>
        <dbReference type="ARBA" id="ARBA00001942"/>
    </source>
</evidence>
<dbReference type="GO" id="GO:0051539">
    <property type="term" value="F:4 iron, 4 sulfur cluster binding"/>
    <property type="evidence" value="ECO:0007669"/>
    <property type="project" value="UniProtKB-KW"/>
</dbReference>
<evidence type="ECO:0000256" key="9">
    <source>
        <dbReference type="ARBA" id="ARBA00023014"/>
    </source>
</evidence>